<dbReference type="Proteomes" id="UP001321580">
    <property type="component" value="Unassembled WGS sequence"/>
</dbReference>
<keyword evidence="1" id="KW-0732">Signal</keyword>
<evidence type="ECO:0000313" key="3">
    <source>
        <dbReference type="Proteomes" id="UP001321580"/>
    </source>
</evidence>
<sequence length="206" mass="22093">MRRLIGSALGIAVAIASVQASATGTDPLTEVAQAVVQTQTMSARCQKSLPGLKPQLQDARTTWTSMLSADQLQAAEAYEQSKDGKRFAKALENGLSRGFNESVMAAAETCIGLLKFYRVSYPTPVGTSIPADKVKWHLDNFAPLVLSALKCARLDGIDVAAASDGVEVWTYRGCGRSETLDVAPPSDQRWPMDGAIADRLFATMVR</sequence>
<proteinExistence type="predicted"/>
<dbReference type="RefSeq" id="WP_283212519.1">
    <property type="nucleotide sequence ID" value="NZ_JASGBI010000001.1"/>
</dbReference>
<organism evidence="2 3">
    <name type="scientific">Lysobacter stagni</name>
    <dbReference type="NCBI Taxonomy" id="3045172"/>
    <lineage>
        <taxon>Bacteria</taxon>
        <taxon>Pseudomonadati</taxon>
        <taxon>Pseudomonadota</taxon>
        <taxon>Gammaproteobacteria</taxon>
        <taxon>Lysobacterales</taxon>
        <taxon>Lysobacteraceae</taxon>
        <taxon>Lysobacter</taxon>
    </lineage>
</organism>
<comment type="caution">
    <text evidence="2">The sequence shown here is derived from an EMBL/GenBank/DDBJ whole genome shotgun (WGS) entry which is preliminary data.</text>
</comment>
<feature type="signal peptide" evidence="1">
    <location>
        <begin position="1"/>
        <end position="22"/>
    </location>
</feature>
<feature type="chain" id="PRO_5046037189" evidence="1">
    <location>
        <begin position="23"/>
        <end position="206"/>
    </location>
</feature>
<reference evidence="2 3" key="1">
    <citation type="submission" date="2023-05" db="EMBL/GenBank/DDBJ databases">
        <title>Lysobacter sp. strain LF1 Genome sequencing and assembly.</title>
        <authorList>
            <person name="Jung Y."/>
        </authorList>
    </citation>
    <scope>NUCLEOTIDE SEQUENCE [LARGE SCALE GENOMIC DNA]</scope>
    <source>
        <strain evidence="2 3">LF1</strain>
    </source>
</reference>
<evidence type="ECO:0000313" key="2">
    <source>
        <dbReference type="EMBL" id="MDI9239113.1"/>
    </source>
</evidence>
<keyword evidence="3" id="KW-1185">Reference proteome</keyword>
<protein>
    <submittedName>
        <fullName evidence="2">Uncharacterized protein</fullName>
    </submittedName>
</protein>
<dbReference type="EMBL" id="JASGBI010000001">
    <property type="protein sequence ID" value="MDI9239113.1"/>
    <property type="molecule type" value="Genomic_DNA"/>
</dbReference>
<accession>A0ABT6XG25</accession>
<name>A0ABT6XG25_9GAMM</name>
<gene>
    <name evidence="2" type="ORF">QLQ15_09345</name>
</gene>
<evidence type="ECO:0000256" key="1">
    <source>
        <dbReference type="SAM" id="SignalP"/>
    </source>
</evidence>